<feature type="compositionally biased region" description="Acidic residues" evidence="1">
    <location>
        <begin position="415"/>
        <end position="429"/>
    </location>
</feature>
<dbReference type="Proteomes" id="UP001161247">
    <property type="component" value="Chromosome 4"/>
</dbReference>
<dbReference type="InterPro" id="IPR007321">
    <property type="entry name" value="Transposase_28"/>
</dbReference>
<sequence>MARNPDLKTVDDFASTLDSDEKVNAVKTRYDLPLDLEARAPLGTERANSPPEGRITVYDRFMHLGLRFPLFPLFEEIVQYYKTHLARFTLNLITFMLGFAKICQREKVKPQLILWRYLFQVVVPSTSFQDWYIVKRCLRPGVKKMVEAYCGSPEWKPEYLFVKASEKYCVAWNWREVEGLGVIKDAWSKEDDNSVEEFADDLKKVLKYSKLVKWSGVPYYVMSSSNAGSRLYGDEDPFPIINSDEDVSTTAGAQEKFVPQTVKETCLPPMETRPSSVPPVAYKGKNPLEGEAVTLPSQMFEGGPTVVVHTFGNPPTIECPILEEFAAQLNETDSVRLAKMISTDGMAAAIEEVNMAVTNPKKVMHEALVNVLTKLSAEQLLLWESLSGALIKMGTPEEIAMFPGDTPTVLSNGPSDEETIPEVPDEYMD</sequence>
<evidence type="ECO:0000313" key="4">
    <source>
        <dbReference type="Proteomes" id="UP001161247"/>
    </source>
</evidence>
<feature type="domain" description="Transposase (putative) gypsy type" evidence="2">
    <location>
        <begin position="58"/>
        <end position="121"/>
    </location>
</feature>
<protein>
    <submittedName>
        <fullName evidence="3">OLC1v1001084C1</fullName>
    </submittedName>
</protein>
<reference evidence="3" key="1">
    <citation type="submission" date="2023-03" db="EMBL/GenBank/DDBJ databases">
        <authorList>
            <person name="Julca I."/>
        </authorList>
    </citation>
    <scope>NUCLEOTIDE SEQUENCE</scope>
</reference>
<accession>A0AAV1D4H2</accession>
<evidence type="ECO:0000259" key="2">
    <source>
        <dbReference type="Pfam" id="PF04195"/>
    </source>
</evidence>
<name>A0AAV1D4H2_OLDCO</name>
<feature type="region of interest" description="Disordered" evidence="1">
    <location>
        <begin position="405"/>
        <end position="429"/>
    </location>
</feature>
<evidence type="ECO:0000313" key="3">
    <source>
        <dbReference type="EMBL" id="CAI9102764.1"/>
    </source>
</evidence>
<dbReference type="EMBL" id="OX459121">
    <property type="protein sequence ID" value="CAI9102764.1"/>
    <property type="molecule type" value="Genomic_DNA"/>
</dbReference>
<dbReference type="Pfam" id="PF04195">
    <property type="entry name" value="Transposase_28"/>
    <property type="match status" value="1"/>
</dbReference>
<evidence type="ECO:0000256" key="1">
    <source>
        <dbReference type="SAM" id="MobiDB-lite"/>
    </source>
</evidence>
<organism evidence="3 4">
    <name type="scientific">Oldenlandia corymbosa var. corymbosa</name>
    <dbReference type="NCBI Taxonomy" id="529605"/>
    <lineage>
        <taxon>Eukaryota</taxon>
        <taxon>Viridiplantae</taxon>
        <taxon>Streptophyta</taxon>
        <taxon>Embryophyta</taxon>
        <taxon>Tracheophyta</taxon>
        <taxon>Spermatophyta</taxon>
        <taxon>Magnoliopsida</taxon>
        <taxon>eudicotyledons</taxon>
        <taxon>Gunneridae</taxon>
        <taxon>Pentapetalae</taxon>
        <taxon>asterids</taxon>
        <taxon>lamiids</taxon>
        <taxon>Gentianales</taxon>
        <taxon>Rubiaceae</taxon>
        <taxon>Rubioideae</taxon>
        <taxon>Spermacoceae</taxon>
        <taxon>Hedyotis-Oldenlandia complex</taxon>
        <taxon>Oldenlandia</taxon>
    </lineage>
</organism>
<proteinExistence type="predicted"/>
<keyword evidence="4" id="KW-1185">Reference proteome</keyword>
<dbReference type="AlphaFoldDB" id="A0AAV1D4H2"/>
<gene>
    <name evidence="3" type="ORF">OLC1_LOCUS12062</name>
</gene>